<evidence type="ECO:0000259" key="3">
    <source>
        <dbReference type="SMART" id="SM00822"/>
    </source>
</evidence>
<feature type="domain" description="Ketoreductase" evidence="3">
    <location>
        <begin position="19"/>
        <end position="190"/>
    </location>
</feature>
<dbReference type="InterPro" id="IPR020904">
    <property type="entry name" value="Sc_DH/Rdtase_CS"/>
</dbReference>
<dbReference type="InterPro" id="IPR036291">
    <property type="entry name" value="NAD(P)-bd_dom_sf"/>
</dbReference>
<dbReference type="EMBL" id="CP163429">
    <property type="protein sequence ID" value="XDP96896.1"/>
    <property type="molecule type" value="Genomic_DNA"/>
</dbReference>
<dbReference type="FunFam" id="3.40.50.720:FF:000084">
    <property type="entry name" value="Short-chain dehydrogenase reductase"/>
    <property type="match status" value="1"/>
</dbReference>
<dbReference type="InterPro" id="IPR057326">
    <property type="entry name" value="KR_dom"/>
</dbReference>
<dbReference type="PANTHER" id="PTHR43639">
    <property type="entry name" value="OXIDOREDUCTASE, SHORT-CHAIN DEHYDROGENASE/REDUCTASE FAMILY (AFU_ORTHOLOGUE AFUA_5G02870)"/>
    <property type="match status" value="1"/>
</dbReference>
<proteinExistence type="inferred from homology"/>
<sequence length="257" mass="26396">MSTALRNENAAETRELTGKRALVTGGTRGIGAAVVRRLLGAGADVLTTARTASGTVPEGARFTAADVRTREGAHALAEAVREGMGGVDIIVHNAGGAAPHPGVLAVPDEEWQAALDLNFLSAVRLDALLAPGMRERRVGAIVHVSSAVVPVPGPLFLHYTAAKAALENYSRGLAAELAPDGVRVNTVTPGRTATPGGEETRRQWAALSGGAGATATPPLGREGLPDDIAHAVLYLVSDRASWVTGTNLVVDGGEFPR</sequence>
<evidence type="ECO:0000313" key="4">
    <source>
        <dbReference type="EMBL" id="XDP96896.1"/>
    </source>
</evidence>
<dbReference type="PRINTS" id="PR00080">
    <property type="entry name" value="SDRFAMILY"/>
</dbReference>
<name>A0AB39LS15_9ACTN</name>
<dbReference type="PROSITE" id="PS00061">
    <property type="entry name" value="ADH_SHORT"/>
    <property type="match status" value="1"/>
</dbReference>
<reference evidence="4" key="1">
    <citation type="submission" date="2024-07" db="EMBL/GenBank/DDBJ databases">
        <authorList>
            <person name="Yu S.T."/>
        </authorList>
    </citation>
    <scope>NUCLEOTIDE SEQUENCE</scope>
    <source>
        <strain evidence="4">R02</strain>
    </source>
</reference>
<dbReference type="NCBIfam" id="NF005095">
    <property type="entry name" value="PRK06523.1"/>
    <property type="match status" value="1"/>
</dbReference>
<gene>
    <name evidence="4" type="ORF">AB5J57_26735</name>
</gene>
<dbReference type="Pfam" id="PF13561">
    <property type="entry name" value="adh_short_C2"/>
    <property type="match status" value="1"/>
</dbReference>
<evidence type="ECO:0000256" key="2">
    <source>
        <dbReference type="ARBA" id="ARBA00023002"/>
    </source>
</evidence>
<evidence type="ECO:0000256" key="1">
    <source>
        <dbReference type="ARBA" id="ARBA00006484"/>
    </source>
</evidence>
<organism evidence="4">
    <name type="scientific">Streptomyces sp. R02</name>
    <dbReference type="NCBI Taxonomy" id="3238623"/>
    <lineage>
        <taxon>Bacteria</taxon>
        <taxon>Bacillati</taxon>
        <taxon>Actinomycetota</taxon>
        <taxon>Actinomycetes</taxon>
        <taxon>Kitasatosporales</taxon>
        <taxon>Streptomycetaceae</taxon>
        <taxon>Streptomyces</taxon>
    </lineage>
</organism>
<dbReference type="RefSeq" id="WP_369159522.1">
    <property type="nucleotide sequence ID" value="NZ_CP163429.1"/>
</dbReference>
<dbReference type="InterPro" id="IPR002347">
    <property type="entry name" value="SDR_fam"/>
</dbReference>
<dbReference type="GO" id="GO:0016491">
    <property type="term" value="F:oxidoreductase activity"/>
    <property type="evidence" value="ECO:0007669"/>
    <property type="project" value="UniProtKB-KW"/>
</dbReference>
<dbReference type="SUPFAM" id="SSF51735">
    <property type="entry name" value="NAD(P)-binding Rossmann-fold domains"/>
    <property type="match status" value="1"/>
</dbReference>
<dbReference type="SMART" id="SM00822">
    <property type="entry name" value="PKS_KR"/>
    <property type="match status" value="1"/>
</dbReference>
<comment type="similarity">
    <text evidence="1">Belongs to the short-chain dehydrogenases/reductases (SDR) family.</text>
</comment>
<dbReference type="PANTHER" id="PTHR43639:SF1">
    <property type="entry name" value="SHORT-CHAIN DEHYDROGENASE_REDUCTASE FAMILY PROTEIN"/>
    <property type="match status" value="1"/>
</dbReference>
<keyword evidence="2" id="KW-0560">Oxidoreductase</keyword>
<protein>
    <submittedName>
        <fullName evidence="4">SDR family oxidoreductase</fullName>
    </submittedName>
</protein>
<accession>A0AB39LS15</accession>
<dbReference type="Gene3D" id="3.40.50.720">
    <property type="entry name" value="NAD(P)-binding Rossmann-like Domain"/>
    <property type="match status" value="1"/>
</dbReference>
<dbReference type="AlphaFoldDB" id="A0AB39LS15"/>
<dbReference type="PRINTS" id="PR00081">
    <property type="entry name" value="GDHRDH"/>
</dbReference>